<gene>
    <name evidence="1" type="ORF">FMOSSE_LOCUS9333</name>
</gene>
<sequence length="56" mass="6136">MLERAIEEVYSESLITIGSVRSCLDGRAMCSDPVIAGLRLPPKDTFVKSLNVLDLI</sequence>
<keyword evidence="2" id="KW-1185">Reference proteome</keyword>
<accession>A0A9N9CQT7</accession>
<evidence type="ECO:0000313" key="1">
    <source>
        <dbReference type="EMBL" id="CAG8608572.1"/>
    </source>
</evidence>
<evidence type="ECO:0000313" key="2">
    <source>
        <dbReference type="Proteomes" id="UP000789375"/>
    </source>
</evidence>
<dbReference type="AlphaFoldDB" id="A0A9N9CQT7"/>
<reference evidence="1" key="1">
    <citation type="submission" date="2021-06" db="EMBL/GenBank/DDBJ databases">
        <authorList>
            <person name="Kallberg Y."/>
            <person name="Tangrot J."/>
            <person name="Rosling A."/>
        </authorList>
    </citation>
    <scope>NUCLEOTIDE SEQUENCE</scope>
    <source>
        <strain evidence="1">87-6 pot B 2015</strain>
    </source>
</reference>
<organism evidence="1 2">
    <name type="scientific">Funneliformis mosseae</name>
    <name type="common">Endomycorrhizal fungus</name>
    <name type="synonym">Glomus mosseae</name>
    <dbReference type="NCBI Taxonomy" id="27381"/>
    <lineage>
        <taxon>Eukaryota</taxon>
        <taxon>Fungi</taxon>
        <taxon>Fungi incertae sedis</taxon>
        <taxon>Mucoromycota</taxon>
        <taxon>Glomeromycotina</taxon>
        <taxon>Glomeromycetes</taxon>
        <taxon>Glomerales</taxon>
        <taxon>Glomeraceae</taxon>
        <taxon>Funneliformis</taxon>
    </lineage>
</organism>
<comment type="caution">
    <text evidence="1">The sequence shown here is derived from an EMBL/GenBank/DDBJ whole genome shotgun (WGS) entry which is preliminary data.</text>
</comment>
<dbReference type="EMBL" id="CAJVPP010002698">
    <property type="protein sequence ID" value="CAG8608572.1"/>
    <property type="molecule type" value="Genomic_DNA"/>
</dbReference>
<protein>
    <submittedName>
        <fullName evidence="1">13876_t:CDS:1</fullName>
    </submittedName>
</protein>
<dbReference type="Proteomes" id="UP000789375">
    <property type="component" value="Unassembled WGS sequence"/>
</dbReference>
<name>A0A9N9CQT7_FUNMO</name>
<proteinExistence type="predicted"/>